<dbReference type="EMBL" id="CP033972">
    <property type="protein sequence ID" value="AZG46466.1"/>
    <property type="molecule type" value="Genomic_DNA"/>
</dbReference>
<feature type="compositionally biased region" description="Basic residues" evidence="1">
    <location>
        <begin position="180"/>
        <end position="191"/>
    </location>
</feature>
<evidence type="ECO:0000313" key="3">
    <source>
        <dbReference type="Proteomes" id="UP000271469"/>
    </source>
</evidence>
<keyword evidence="3" id="KW-1185">Reference proteome</keyword>
<dbReference type="Proteomes" id="UP000271469">
    <property type="component" value="Chromosome"/>
</dbReference>
<evidence type="ECO:0000256" key="1">
    <source>
        <dbReference type="SAM" id="MobiDB-lite"/>
    </source>
</evidence>
<organism evidence="2 3">
    <name type="scientific">Gordonia insulae</name>
    <dbReference type="NCBI Taxonomy" id="2420509"/>
    <lineage>
        <taxon>Bacteria</taxon>
        <taxon>Bacillati</taxon>
        <taxon>Actinomycetota</taxon>
        <taxon>Actinomycetes</taxon>
        <taxon>Mycobacteriales</taxon>
        <taxon>Gordoniaceae</taxon>
        <taxon>Gordonia</taxon>
    </lineage>
</organism>
<dbReference type="KEGG" id="gom:D7316_03067"/>
<feature type="region of interest" description="Disordered" evidence="1">
    <location>
        <begin position="178"/>
        <end position="197"/>
    </location>
</feature>
<sequence length="224" mass="24739">MPLARPISMHDFPIGSHGITFRRDAVTRGFTDNQLARAVSDKELARIWPGAFVPVGALPSVPEDLHRLRSAAAAELCGGDFALSHESAALRHTLSLLNPRLDRVHFVTGFRTGGRIEKQRHLHSGLLDPADVTVIDGLAVPTFAMAASCRWCGNGSSVRGSARDQRGLHPETARSLRWPGRTRPRRSRPARRTGCCRAGSRRRLRRAVRRGCPARRCARPPSRR</sequence>
<evidence type="ECO:0000313" key="2">
    <source>
        <dbReference type="EMBL" id="AZG46466.1"/>
    </source>
</evidence>
<reference evidence="2 3" key="1">
    <citation type="submission" date="2018-11" db="EMBL/GenBank/DDBJ databases">
        <title>Gordonia insulae sp. nov., isolated from an island soil.</title>
        <authorList>
            <person name="Kim Y.S."/>
            <person name="Kim S.B."/>
        </authorList>
    </citation>
    <scope>NUCLEOTIDE SEQUENCE [LARGE SCALE GENOMIC DNA]</scope>
    <source>
        <strain evidence="2 3">MMS17-SY073</strain>
    </source>
</reference>
<protein>
    <recommendedName>
        <fullName evidence="4">AbiEi antitoxin C-terminal domain-containing protein</fullName>
    </recommendedName>
</protein>
<gene>
    <name evidence="2" type="ORF">D7316_03067</name>
</gene>
<proteinExistence type="predicted"/>
<dbReference type="AlphaFoldDB" id="A0A3G8JMZ7"/>
<name>A0A3G8JMZ7_9ACTN</name>
<accession>A0A3G8JMZ7</accession>
<evidence type="ECO:0008006" key="4">
    <source>
        <dbReference type="Google" id="ProtNLM"/>
    </source>
</evidence>